<dbReference type="Pfam" id="PF02563">
    <property type="entry name" value="Poly_export"/>
    <property type="match status" value="1"/>
</dbReference>
<dbReference type="Gene3D" id="3.30.1950.10">
    <property type="entry name" value="wza like domain"/>
    <property type="match status" value="1"/>
</dbReference>
<organism evidence="4 5">
    <name type="scientific">Planktotalea frisia</name>
    <dbReference type="NCBI Taxonomy" id="696762"/>
    <lineage>
        <taxon>Bacteria</taxon>
        <taxon>Pseudomonadati</taxon>
        <taxon>Pseudomonadota</taxon>
        <taxon>Alphaproteobacteria</taxon>
        <taxon>Rhodobacterales</taxon>
        <taxon>Paracoccaceae</taxon>
        <taxon>Planktotalea</taxon>
    </lineage>
</organism>
<feature type="chain" id="PRO_5012476689" evidence="2">
    <location>
        <begin position="19"/>
        <end position="365"/>
    </location>
</feature>
<dbReference type="InterPro" id="IPR049712">
    <property type="entry name" value="Poly_export"/>
</dbReference>
<dbReference type="PANTHER" id="PTHR33619:SF3">
    <property type="entry name" value="POLYSACCHARIDE EXPORT PROTEIN GFCE-RELATED"/>
    <property type="match status" value="1"/>
</dbReference>
<feature type="signal peptide" evidence="2">
    <location>
        <begin position="1"/>
        <end position="18"/>
    </location>
</feature>
<reference evidence="4 5" key="1">
    <citation type="submission" date="2016-10" db="EMBL/GenBank/DDBJ databases">
        <title>Genome sequence of Planktotalea frisia SH6-1.</title>
        <authorList>
            <person name="Poehlein A."/>
            <person name="Bakenhus I."/>
            <person name="Voget S."/>
            <person name="Brinkhoff T."/>
            <person name="Simon M."/>
        </authorList>
    </citation>
    <scope>NUCLEOTIDE SEQUENCE [LARGE SCALE GENOMIC DNA]</scope>
    <source>
        <strain evidence="4 5">SH6-1</strain>
    </source>
</reference>
<evidence type="ECO:0000256" key="2">
    <source>
        <dbReference type="SAM" id="SignalP"/>
    </source>
</evidence>
<dbReference type="AlphaFoldDB" id="A0A1L9NSI4"/>
<gene>
    <name evidence="4" type="ORF">PFRI_35490</name>
</gene>
<evidence type="ECO:0000313" key="4">
    <source>
        <dbReference type="EMBL" id="OJI92217.1"/>
    </source>
</evidence>
<proteinExistence type="predicted"/>
<dbReference type="Gene3D" id="3.10.560.10">
    <property type="entry name" value="Outer membrane lipoprotein wza domain like"/>
    <property type="match status" value="2"/>
</dbReference>
<evidence type="ECO:0000256" key="1">
    <source>
        <dbReference type="ARBA" id="ARBA00022729"/>
    </source>
</evidence>
<dbReference type="InterPro" id="IPR003715">
    <property type="entry name" value="Poly_export_N"/>
</dbReference>
<dbReference type="Proteomes" id="UP000184514">
    <property type="component" value="Unassembled WGS sequence"/>
</dbReference>
<accession>A0A1L9NSI4</accession>
<protein>
    <submittedName>
        <fullName evidence="4">Polysaccharide biosynthesis/export protein</fullName>
    </submittedName>
</protein>
<dbReference type="GO" id="GO:0015159">
    <property type="term" value="F:polysaccharide transmembrane transporter activity"/>
    <property type="evidence" value="ECO:0007669"/>
    <property type="project" value="InterPro"/>
</dbReference>
<comment type="caution">
    <text evidence="4">The sequence shown here is derived from an EMBL/GenBank/DDBJ whole genome shotgun (WGS) entry which is preliminary data.</text>
</comment>
<feature type="domain" description="Polysaccharide export protein N-terminal" evidence="3">
    <location>
        <begin position="72"/>
        <end position="151"/>
    </location>
</feature>
<keyword evidence="1 2" id="KW-0732">Signal</keyword>
<keyword evidence="5" id="KW-1185">Reference proteome</keyword>
<name>A0A1L9NSI4_9RHOB</name>
<dbReference type="STRING" id="696762.PFRI_35490"/>
<evidence type="ECO:0000259" key="3">
    <source>
        <dbReference type="Pfam" id="PF02563"/>
    </source>
</evidence>
<sequence length="365" mass="38781">MFVLLSLTLMGCSLPRGAALQSEIIKVKDDETAEFAVYPVTKELLPRINKWPRTGNVSRYKWLGKRQGPSGRVILPGDSVSMSVWDSDPNSLLTSGGQKVAQIQPSRVSTNGEIFLPYVGTIKVSGMSEARAREKVQDAFMAVSPSVQVQLSADAGSRHSVDLVSGVNKPGSFPLEERNTTVLKALSLGGGAKDNFENPQIRVLRGNITYAIALDKLLKSPALDTTLVSGDKIVVAEDESYFLALGATGKEELITFPNDHVTALDAVALMGGVSDSRADIKGILILREYSANAVRADSIKGPSDKRAIFTLDLASADGVFSAGQFHVNPKDVVYATESPVNNVRTVLSLVGSVFGVASAASSATN</sequence>
<evidence type="ECO:0000313" key="5">
    <source>
        <dbReference type="Proteomes" id="UP000184514"/>
    </source>
</evidence>
<dbReference type="PANTHER" id="PTHR33619">
    <property type="entry name" value="POLYSACCHARIDE EXPORT PROTEIN GFCE-RELATED"/>
    <property type="match status" value="1"/>
</dbReference>
<dbReference type="EMBL" id="MLCB01000193">
    <property type="protein sequence ID" value="OJI92217.1"/>
    <property type="molecule type" value="Genomic_DNA"/>
</dbReference>